<comment type="similarity">
    <text evidence="1">Belongs to the peptidase S1 family.</text>
</comment>
<reference evidence="6" key="2">
    <citation type="submission" date="2020-09" db="EMBL/GenBank/DDBJ databases">
        <authorList>
            <person name="Sun Q."/>
            <person name="Zhou Y."/>
        </authorList>
    </citation>
    <scope>NUCLEOTIDE SEQUENCE</scope>
    <source>
        <strain evidence="6">CGMCC 1.10998</strain>
    </source>
</reference>
<organism evidence="6 7">
    <name type="scientific">Undibacterium terreum</name>
    <dbReference type="NCBI Taxonomy" id="1224302"/>
    <lineage>
        <taxon>Bacteria</taxon>
        <taxon>Pseudomonadati</taxon>
        <taxon>Pseudomonadota</taxon>
        <taxon>Betaproteobacteria</taxon>
        <taxon>Burkholderiales</taxon>
        <taxon>Oxalobacteraceae</taxon>
        <taxon>Undibacterium</taxon>
    </lineage>
</organism>
<dbReference type="AlphaFoldDB" id="A0A916UYW7"/>
<evidence type="ECO:0000256" key="1">
    <source>
        <dbReference type="ARBA" id="ARBA00007664"/>
    </source>
</evidence>
<dbReference type="PANTHER" id="PTHR24276:SF98">
    <property type="entry name" value="FI18310P1-RELATED"/>
    <property type="match status" value="1"/>
</dbReference>
<dbReference type="PROSITE" id="PS50240">
    <property type="entry name" value="TRYPSIN_DOM"/>
    <property type="match status" value="1"/>
</dbReference>
<dbReference type="InterPro" id="IPR033116">
    <property type="entry name" value="TRYPSIN_SER"/>
</dbReference>
<dbReference type="GO" id="GO:0006508">
    <property type="term" value="P:proteolysis"/>
    <property type="evidence" value="ECO:0007669"/>
    <property type="project" value="UniProtKB-KW"/>
</dbReference>
<keyword evidence="3" id="KW-0378">Hydrolase</keyword>
<dbReference type="PANTHER" id="PTHR24276">
    <property type="entry name" value="POLYSERASE-RELATED"/>
    <property type="match status" value="1"/>
</dbReference>
<dbReference type="CDD" id="cd00190">
    <property type="entry name" value="Tryp_SPc"/>
    <property type="match status" value="1"/>
</dbReference>
<name>A0A916UYW7_9BURK</name>
<dbReference type="Gene3D" id="2.40.10.10">
    <property type="entry name" value="Trypsin-like serine proteases"/>
    <property type="match status" value="1"/>
</dbReference>
<feature type="signal peptide" evidence="4">
    <location>
        <begin position="1"/>
        <end position="26"/>
    </location>
</feature>
<keyword evidence="3" id="KW-0720">Serine protease</keyword>
<evidence type="ECO:0000256" key="2">
    <source>
        <dbReference type="ARBA" id="ARBA00023157"/>
    </source>
</evidence>
<dbReference type="Pfam" id="PF00089">
    <property type="entry name" value="Trypsin"/>
    <property type="match status" value="1"/>
</dbReference>
<dbReference type="InterPro" id="IPR001254">
    <property type="entry name" value="Trypsin_dom"/>
</dbReference>
<protein>
    <recommendedName>
        <fullName evidence="5">Peptidase S1 domain-containing protein</fullName>
    </recommendedName>
</protein>
<comment type="caution">
    <text evidence="6">The sequence shown here is derived from an EMBL/GenBank/DDBJ whole genome shotgun (WGS) entry which is preliminary data.</text>
</comment>
<keyword evidence="4" id="KW-0732">Signal</keyword>
<keyword evidence="3" id="KW-0645">Protease</keyword>
<dbReference type="EMBL" id="BMED01000006">
    <property type="protein sequence ID" value="GGC93580.1"/>
    <property type="molecule type" value="Genomic_DNA"/>
</dbReference>
<dbReference type="InterPro" id="IPR050430">
    <property type="entry name" value="Peptidase_S1"/>
</dbReference>
<evidence type="ECO:0000313" key="6">
    <source>
        <dbReference type="EMBL" id="GGC93580.1"/>
    </source>
</evidence>
<evidence type="ECO:0000256" key="3">
    <source>
        <dbReference type="RuleBase" id="RU363034"/>
    </source>
</evidence>
<proteinExistence type="inferred from homology"/>
<dbReference type="PROSITE" id="PS00134">
    <property type="entry name" value="TRYPSIN_HIS"/>
    <property type="match status" value="1"/>
</dbReference>
<evidence type="ECO:0000256" key="4">
    <source>
        <dbReference type="SAM" id="SignalP"/>
    </source>
</evidence>
<keyword evidence="7" id="KW-1185">Reference proteome</keyword>
<dbReference type="InterPro" id="IPR001314">
    <property type="entry name" value="Peptidase_S1A"/>
</dbReference>
<dbReference type="Proteomes" id="UP000637423">
    <property type="component" value="Unassembled WGS sequence"/>
</dbReference>
<dbReference type="GO" id="GO:0004252">
    <property type="term" value="F:serine-type endopeptidase activity"/>
    <property type="evidence" value="ECO:0007669"/>
    <property type="project" value="InterPro"/>
</dbReference>
<reference evidence="6" key="1">
    <citation type="journal article" date="2014" name="Int. J. Syst. Evol. Microbiol.">
        <title>Complete genome sequence of Corynebacterium casei LMG S-19264T (=DSM 44701T), isolated from a smear-ripened cheese.</title>
        <authorList>
            <consortium name="US DOE Joint Genome Institute (JGI-PGF)"/>
            <person name="Walter F."/>
            <person name="Albersmeier A."/>
            <person name="Kalinowski J."/>
            <person name="Ruckert C."/>
        </authorList>
    </citation>
    <scope>NUCLEOTIDE SEQUENCE</scope>
    <source>
        <strain evidence="6">CGMCC 1.10998</strain>
    </source>
</reference>
<dbReference type="SUPFAM" id="SSF50494">
    <property type="entry name" value="Trypsin-like serine proteases"/>
    <property type="match status" value="1"/>
</dbReference>
<dbReference type="RefSeq" id="WP_188568507.1">
    <property type="nucleotide sequence ID" value="NZ_BMED01000006.1"/>
</dbReference>
<sequence>MKGILSKVAYTFAFIFLGISSVNSFANTQNIEVFNGKPVPRNYAKWQAAIHLTNKKVSDGLVCGGSIIARGWILTAAHCFYDRSTKQRFPEDLLLVSYGSVALDGKRTFAHINKVHIQNYAYGLPANDIALVQTDDDLGSDFMPLAEQQDQNLELGELGVVGWGETEKSFVSNILLYATMNAYPYTNCKQFYPEIPAGVLCAGNKGTDTCHGDSGGPLYAIKNNNIVQVGITIAGDGCGVKPGLYSSVRFYLKWIDQTLQVTGSQRVPYNNVIATCDAKAVKNGIC</sequence>
<dbReference type="InterPro" id="IPR009003">
    <property type="entry name" value="Peptidase_S1_PA"/>
</dbReference>
<gene>
    <name evidence="6" type="ORF">GCM10011396_46110</name>
</gene>
<dbReference type="InterPro" id="IPR018114">
    <property type="entry name" value="TRYPSIN_HIS"/>
</dbReference>
<evidence type="ECO:0000313" key="7">
    <source>
        <dbReference type="Proteomes" id="UP000637423"/>
    </source>
</evidence>
<dbReference type="PRINTS" id="PR00722">
    <property type="entry name" value="CHYMOTRYPSIN"/>
</dbReference>
<evidence type="ECO:0000259" key="5">
    <source>
        <dbReference type="PROSITE" id="PS50240"/>
    </source>
</evidence>
<dbReference type="SMART" id="SM00020">
    <property type="entry name" value="Tryp_SPc"/>
    <property type="match status" value="1"/>
</dbReference>
<feature type="domain" description="Peptidase S1" evidence="5">
    <location>
        <begin position="33"/>
        <end position="260"/>
    </location>
</feature>
<accession>A0A916UYW7</accession>
<feature type="chain" id="PRO_5037692121" description="Peptidase S1 domain-containing protein" evidence="4">
    <location>
        <begin position="27"/>
        <end position="286"/>
    </location>
</feature>
<dbReference type="PROSITE" id="PS00135">
    <property type="entry name" value="TRYPSIN_SER"/>
    <property type="match status" value="1"/>
</dbReference>
<keyword evidence="2" id="KW-1015">Disulfide bond</keyword>
<dbReference type="InterPro" id="IPR043504">
    <property type="entry name" value="Peptidase_S1_PA_chymotrypsin"/>
</dbReference>